<dbReference type="Proteomes" id="UP000265619">
    <property type="component" value="Unassembled WGS sequence"/>
</dbReference>
<comment type="similarity">
    <text evidence="2">Belongs to the FliQ/MopD/SpaQ family.</text>
</comment>
<evidence type="ECO:0000256" key="1">
    <source>
        <dbReference type="ARBA" id="ARBA00004651"/>
    </source>
</evidence>
<dbReference type="Pfam" id="PF01313">
    <property type="entry name" value="Bac_export_3"/>
    <property type="match status" value="1"/>
</dbReference>
<keyword evidence="3" id="KW-1003">Cell membrane</keyword>
<comment type="caution">
    <text evidence="8">The sequence shown here is derived from an EMBL/GenBank/DDBJ whole genome shotgun (WGS) entry which is preliminary data.</text>
</comment>
<keyword evidence="4 7" id="KW-0812">Transmembrane</keyword>
<feature type="transmembrane region" description="Helical" evidence="7">
    <location>
        <begin position="51"/>
        <end position="70"/>
    </location>
</feature>
<evidence type="ECO:0000313" key="9">
    <source>
        <dbReference type="Proteomes" id="UP000265619"/>
    </source>
</evidence>
<dbReference type="PANTHER" id="PTHR34040">
    <property type="entry name" value="FLAGELLAR BIOSYNTHETIC PROTEIN FLIQ"/>
    <property type="match status" value="1"/>
</dbReference>
<dbReference type="GO" id="GO:0009306">
    <property type="term" value="P:protein secretion"/>
    <property type="evidence" value="ECO:0007669"/>
    <property type="project" value="InterPro"/>
</dbReference>
<dbReference type="AlphaFoldDB" id="A0A9X8GVB2"/>
<protein>
    <submittedName>
        <fullName evidence="8">Flagellar type III secretion system protein FliQ</fullName>
    </submittedName>
</protein>
<gene>
    <name evidence="8" type="primary">fliQ</name>
    <name evidence="8" type="ORF">D3H34_15300</name>
</gene>
<keyword evidence="9" id="KW-1185">Reference proteome</keyword>
<dbReference type="EMBL" id="QXMN01000017">
    <property type="protein sequence ID" value="RIX79104.1"/>
    <property type="molecule type" value="Genomic_DNA"/>
</dbReference>
<evidence type="ECO:0000256" key="6">
    <source>
        <dbReference type="ARBA" id="ARBA00023136"/>
    </source>
</evidence>
<keyword evidence="6 7" id="KW-0472">Membrane</keyword>
<dbReference type="OrthoDB" id="9806440at2"/>
<proteinExistence type="inferred from homology"/>
<organism evidence="8 9">
    <name type="scientific">Acidovorax cavernicola</name>
    <dbReference type="NCBI Taxonomy" id="1675792"/>
    <lineage>
        <taxon>Bacteria</taxon>
        <taxon>Pseudomonadati</taxon>
        <taxon>Pseudomonadota</taxon>
        <taxon>Betaproteobacteria</taxon>
        <taxon>Burkholderiales</taxon>
        <taxon>Comamonadaceae</taxon>
        <taxon>Acidovorax</taxon>
    </lineage>
</organism>
<keyword evidence="8" id="KW-0282">Flagellum</keyword>
<accession>A0A9X8GVB2</accession>
<dbReference type="PANTHER" id="PTHR34040:SF2">
    <property type="entry name" value="FLAGELLAR BIOSYNTHETIC PROTEIN FLIQ"/>
    <property type="match status" value="1"/>
</dbReference>
<sequence>MHADLALKMMSDLFWTGLLLCLPLLGLTMLVGIAISVVQVVTQVQEMSLTFVPKLFTAGAVLIVAGPWMLRKLTQFTVQLWSAIPAMF</sequence>
<keyword evidence="8" id="KW-0969">Cilium</keyword>
<evidence type="ECO:0000256" key="4">
    <source>
        <dbReference type="ARBA" id="ARBA00022692"/>
    </source>
</evidence>
<evidence type="ECO:0000256" key="2">
    <source>
        <dbReference type="ARBA" id="ARBA00006156"/>
    </source>
</evidence>
<feature type="transmembrane region" description="Helical" evidence="7">
    <location>
        <begin position="12"/>
        <end position="39"/>
    </location>
</feature>
<evidence type="ECO:0000313" key="8">
    <source>
        <dbReference type="EMBL" id="RIX79104.1"/>
    </source>
</evidence>
<dbReference type="InterPro" id="IPR002191">
    <property type="entry name" value="Bac_export_3"/>
</dbReference>
<evidence type="ECO:0000256" key="7">
    <source>
        <dbReference type="SAM" id="Phobius"/>
    </source>
</evidence>
<keyword evidence="5 7" id="KW-1133">Transmembrane helix</keyword>
<reference evidence="8 9" key="1">
    <citation type="submission" date="2018-09" db="EMBL/GenBank/DDBJ databases">
        <title>Acidovorax cavernicola nov. sp. isolated from Gruta de las Maravillas (Aracena, Spain).</title>
        <authorList>
            <person name="Jurado V."/>
            <person name="Gutierrez-Patricio S."/>
            <person name="Gonzalez-Pimentel J.L."/>
            <person name="Miller A.Z."/>
            <person name="Laiz L."/>
            <person name="Saiz-Jimenez C."/>
        </authorList>
    </citation>
    <scope>NUCLEOTIDE SEQUENCE [LARGE SCALE GENOMIC DNA]</scope>
    <source>
        <strain evidence="8 9">1011MAR4D40.2</strain>
    </source>
</reference>
<keyword evidence="8" id="KW-0966">Cell projection</keyword>
<evidence type="ECO:0000256" key="5">
    <source>
        <dbReference type="ARBA" id="ARBA00022989"/>
    </source>
</evidence>
<dbReference type="GO" id="GO:0005886">
    <property type="term" value="C:plasma membrane"/>
    <property type="evidence" value="ECO:0007669"/>
    <property type="project" value="UniProtKB-SubCell"/>
</dbReference>
<comment type="subcellular location">
    <subcellularLocation>
        <location evidence="1">Cell membrane</location>
        <topology evidence="1">Multi-pass membrane protein</topology>
    </subcellularLocation>
</comment>
<dbReference type="PIRSF" id="PIRSF004669">
    <property type="entry name" value="FliQ"/>
    <property type="match status" value="1"/>
</dbReference>
<evidence type="ECO:0000256" key="3">
    <source>
        <dbReference type="ARBA" id="ARBA00022475"/>
    </source>
</evidence>
<name>A0A9X8GVB2_9BURK</name>
<dbReference type="PRINTS" id="PR00952">
    <property type="entry name" value="TYPE3IMQPROT"/>
</dbReference>